<dbReference type="Proteomes" id="UP000614996">
    <property type="component" value="Unassembled WGS sequence"/>
</dbReference>
<dbReference type="Pfam" id="PF14155">
    <property type="entry name" value="DUF4307"/>
    <property type="match status" value="1"/>
</dbReference>
<accession>A0A8J4EPI1</accession>
<protein>
    <recommendedName>
        <fullName evidence="4">DUF4307 domain-containing protein</fullName>
    </recommendedName>
</protein>
<evidence type="ECO:0000313" key="2">
    <source>
        <dbReference type="EMBL" id="GIL31390.1"/>
    </source>
</evidence>
<evidence type="ECO:0000313" key="3">
    <source>
        <dbReference type="Proteomes" id="UP000614996"/>
    </source>
</evidence>
<dbReference type="InterPro" id="IPR025443">
    <property type="entry name" value="DUF4307"/>
</dbReference>
<evidence type="ECO:0008006" key="4">
    <source>
        <dbReference type="Google" id="ProtNLM"/>
    </source>
</evidence>
<evidence type="ECO:0000256" key="1">
    <source>
        <dbReference type="SAM" id="Phobius"/>
    </source>
</evidence>
<keyword evidence="1" id="KW-0812">Transmembrane</keyword>
<dbReference type="RefSeq" id="WP_207128967.1">
    <property type="nucleotide sequence ID" value="NZ_BOPO01000143.1"/>
</dbReference>
<gene>
    <name evidence="2" type="ORF">NUM_66440</name>
</gene>
<name>A0A8J4EPI1_9ACTN</name>
<organism evidence="2 3">
    <name type="scientific">Actinocatenispora comari</name>
    <dbReference type="NCBI Taxonomy" id="2807577"/>
    <lineage>
        <taxon>Bacteria</taxon>
        <taxon>Bacillati</taxon>
        <taxon>Actinomycetota</taxon>
        <taxon>Actinomycetes</taxon>
        <taxon>Micromonosporales</taxon>
        <taxon>Micromonosporaceae</taxon>
        <taxon>Actinocatenispora</taxon>
    </lineage>
</organism>
<keyword evidence="1" id="KW-0472">Membrane</keyword>
<comment type="caution">
    <text evidence="2">The sequence shown here is derived from an EMBL/GenBank/DDBJ whole genome shotgun (WGS) entry which is preliminary data.</text>
</comment>
<keyword evidence="1" id="KW-1133">Transmembrane helix</keyword>
<dbReference type="EMBL" id="BOPO01000143">
    <property type="protein sequence ID" value="GIL31390.1"/>
    <property type="molecule type" value="Genomic_DNA"/>
</dbReference>
<dbReference type="AlphaFoldDB" id="A0A8J4EPI1"/>
<sequence>MMEPLSLGRRYSILADASDNTARTSIVTSIRSGVTTPTFPPGRYGHRRERRATPRWVLPVLIAGVLVAGLVVSVGYYQQYGESEYQAQVVRSAVVSSSTVTMTLRITRPDDKATSCTVRSRAYDGAEVGRADVAVPAGAGHDTVAYSLHTSRQAYTAEVVGCGPAH</sequence>
<proteinExistence type="predicted"/>
<feature type="transmembrane region" description="Helical" evidence="1">
    <location>
        <begin position="56"/>
        <end position="77"/>
    </location>
</feature>
<keyword evidence="3" id="KW-1185">Reference proteome</keyword>
<reference evidence="3" key="1">
    <citation type="journal article" date="2021" name="Int. J. Syst. Evol. Microbiol.">
        <title>Actinocatenispora comari sp. nov., an endophytic actinomycete isolated from aerial parts of Comarum salesowianum.</title>
        <authorList>
            <person name="Oyunbileg N."/>
            <person name="Iizaka Y."/>
            <person name="Hamada M."/>
            <person name="Davaapurev B.O."/>
            <person name="Fukumoto A."/>
            <person name="Tsetseg B."/>
            <person name="Kato F."/>
            <person name="Tamura T."/>
            <person name="Batkhuu J."/>
            <person name="Anzai Y."/>
        </authorList>
    </citation>
    <scope>NUCLEOTIDE SEQUENCE [LARGE SCALE GENOMIC DNA]</scope>
    <source>
        <strain evidence="3">NUM-2625</strain>
    </source>
</reference>